<accession>A0A5E4SPD4</accession>
<dbReference type="InterPro" id="IPR039261">
    <property type="entry name" value="FNR_nucleotide-bd"/>
</dbReference>
<dbReference type="AlphaFoldDB" id="A0A5E4SPD4"/>
<evidence type="ECO:0000313" key="9">
    <source>
        <dbReference type="EMBL" id="VVD75729.1"/>
    </source>
</evidence>
<dbReference type="InterPro" id="IPR012675">
    <property type="entry name" value="Beta-grasp_dom_sf"/>
</dbReference>
<dbReference type="PROSITE" id="PS00197">
    <property type="entry name" value="2FE2S_FER_1"/>
    <property type="match status" value="1"/>
</dbReference>
<organism evidence="9 10">
    <name type="scientific">Pandoraea terrae</name>
    <dbReference type="NCBI Taxonomy" id="1537710"/>
    <lineage>
        <taxon>Bacteria</taxon>
        <taxon>Pseudomonadati</taxon>
        <taxon>Pseudomonadota</taxon>
        <taxon>Betaproteobacteria</taxon>
        <taxon>Burkholderiales</taxon>
        <taxon>Burkholderiaceae</taxon>
        <taxon>Pandoraea</taxon>
    </lineage>
</organism>
<dbReference type="InterPro" id="IPR036010">
    <property type="entry name" value="2Fe-2S_ferredoxin-like_sf"/>
</dbReference>
<dbReference type="PRINTS" id="PR00409">
    <property type="entry name" value="PHDIOXRDTASE"/>
</dbReference>
<feature type="domain" description="FAD-binding FR-type" evidence="8">
    <location>
        <begin position="6"/>
        <end position="108"/>
    </location>
</feature>
<keyword evidence="5" id="KW-0408">Iron</keyword>
<keyword evidence="3" id="KW-0479">Metal-binding</keyword>
<dbReference type="SUPFAM" id="SSF54292">
    <property type="entry name" value="2Fe-2S ferredoxin-like"/>
    <property type="match status" value="1"/>
</dbReference>
<evidence type="ECO:0000256" key="6">
    <source>
        <dbReference type="ARBA" id="ARBA00023014"/>
    </source>
</evidence>
<dbReference type="RefSeq" id="WP_150695769.1">
    <property type="nucleotide sequence ID" value="NZ_CABPRZ010000003.1"/>
</dbReference>
<dbReference type="Gene3D" id="2.40.30.10">
    <property type="entry name" value="Translation factors"/>
    <property type="match status" value="1"/>
</dbReference>
<keyword evidence="10" id="KW-1185">Reference proteome</keyword>
<evidence type="ECO:0000256" key="1">
    <source>
        <dbReference type="ARBA" id="ARBA00022630"/>
    </source>
</evidence>
<evidence type="ECO:0000259" key="8">
    <source>
        <dbReference type="PROSITE" id="PS51384"/>
    </source>
</evidence>
<dbReference type="PROSITE" id="PS51085">
    <property type="entry name" value="2FE2S_FER_2"/>
    <property type="match status" value="1"/>
</dbReference>
<evidence type="ECO:0000256" key="3">
    <source>
        <dbReference type="ARBA" id="ARBA00022723"/>
    </source>
</evidence>
<dbReference type="CDD" id="cd00207">
    <property type="entry name" value="fer2"/>
    <property type="match status" value="1"/>
</dbReference>
<dbReference type="InterPro" id="IPR001041">
    <property type="entry name" value="2Fe-2S_ferredoxin-type"/>
</dbReference>
<dbReference type="SUPFAM" id="SSF52343">
    <property type="entry name" value="Ferredoxin reductase-like, C-terminal NADP-linked domain"/>
    <property type="match status" value="1"/>
</dbReference>
<keyword evidence="4 9" id="KW-0560">Oxidoreductase</keyword>
<dbReference type="CDD" id="cd06185">
    <property type="entry name" value="PDR_like"/>
    <property type="match status" value="1"/>
</dbReference>
<name>A0A5E4SPD4_9BURK</name>
<dbReference type="Pfam" id="PF00111">
    <property type="entry name" value="Fer2"/>
    <property type="match status" value="1"/>
</dbReference>
<dbReference type="GO" id="GO:0051213">
    <property type="term" value="F:dioxygenase activity"/>
    <property type="evidence" value="ECO:0007669"/>
    <property type="project" value="UniProtKB-KW"/>
</dbReference>
<dbReference type="PANTHER" id="PTHR47354">
    <property type="entry name" value="NADH OXIDOREDUCTASE HCR"/>
    <property type="match status" value="1"/>
</dbReference>
<evidence type="ECO:0000256" key="4">
    <source>
        <dbReference type="ARBA" id="ARBA00023002"/>
    </source>
</evidence>
<dbReference type="InterPro" id="IPR050415">
    <property type="entry name" value="MRET"/>
</dbReference>
<proteinExistence type="predicted"/>
<keyword evidence="6" id="KW-0411">Iron-sulfur</keyword>
<dbReference type="Gene3D" id="3.40.50.80">
    <property type="entry name" value="Nucleotide-binding domain of ferredoxin-NADP reductase (FNR) module"/>
    <property type="match status" value="1"/>
</dbReference>
<protein>
    <submittedName>
        <fullName evidence="9">Phthalate dioxygenase reductase</fullName>
        <ecNumber evidence="9">1.-.-.-</ecNumber>
    </submittedName>
</protein>
<sequence length="320" mass="35363">MAIDEDGFLGLKIAEKERIARDIWRFELVDPLGAPLPPFEAGSNLTVLVPNGARRSYSLCNDSQERGRYVIAVKRDANGRGGSRSLVDETSEGDAIAVSLPRNEFPLDERAKAFILVAGGIGITPMLSMARQLISEGLRQFKLYYLARDPAGTAFFDELSSDEWRSRVTIHHDFGDPSKSFDFWPLFERPKAAHVYCCGPQALMDTVRDMTGHWPSGTVHFESFGANNANARENTPFTVRLQRSGTSFEIPTDRSILDVLRAADVRVPSSCESGTCGSCRTGLCSGEADHRDLVLRDDEKETQIMLCVSRAKSEALVLDL</sequence>
<keyword evidence="1" id="KW-0285">Flavoprotein</keyword>
<evidence type="ECO:0000256" key="2">
    <source>
        <dbReference type="ARBA" id="ARBA00022714"/>
    </source>
</evidence>
<dbReference type="PANTHER" id="PTHR47354:SF1">
    <property type="entry name" value="CARNITINE MONOOXYGENASE REDUCTASE SUBUNIT"/>
    <property type="match status" value="1"/>
</dbReference>
<keyword evidence="9" id="KW-0223">Dioxygenase</keyword>
<dbReference type="OrthoDB" id="544091at2"/>
<dbReference type="SUPFAM" id="SSF63380">
    <property type="entry name" value="Riboflavin synthase domain-like"/>
    <property type="match status" value="1"/>
</dbReference>
<feature type="domain" description="2Fe-2S ferredoxin-type" evidence="7">
    <location>
        <begin position="237"/>
        <end position="320"/>
    </location>
</feature>
<evidence type="ECO:0000256" key="5">
    <source>
        <dbReference type="ARBA" id="ARBA00023004"/>
    </source>
</evidence>
<dbReference type="InterPro" id="IPR006058">
    <property type="entry name" value="2Fe2S_fd_BS"/>
</dbReference>
<dbReference type="EC" id="1.-.-.-" evidence="9"/>
<keyword evidence="2" id="KW-0001">2Fe-2S</keyword>
<dbReference type="InterPro" id="IPR017938">
    <property type="entry name" value="Riboflavin_synthase-like_b-brl"/>
</dbReference>
<dbReference type="GO" id="GO:0046872">
    <property type="term" value="F:metal ion binding"/>
    <property type="evidence" value="ECO:0007669"/>
    <property type="project" value="UniProtKB-KW"/>
</dbReference>
<gene>
    <name evidence="9" type="primary">ophA1_3</name>
    <name evidence="9" type="ORF">PTE30175_00796</name>
</gene>
<evidence type="ECO:0000259" key="7">
    <source>
        <dbReference type="PROSITE" id="PS51085"/>
    </source>
</evidence>
<dbReference type="EMBL" id="CABPRZ010000003">
    <property type="protein sequence ID" value="VVD75729.1"/>
    <property type="molecule type" value="Genomic_DNA"/>
</dbReference>
<reference evidence="9 10" key="1">
    <citation type="submission" date="2019-08" db="EMBL/GenBank/DDBJ databases">
        <authorList>
            <person name="Peeters C."/>
        </authorList>
    </citation>
    <scope>NUCLEOTIDE SEQUENCE [LARGE SCALE GENOMIC DNA]</scope>
    <source>
        <strain evidence="9 10">LMG 30175</strain>
    </source>
</reference>
<dbReference type="Gene3D" id="3.10.20.30">
    <property type="match status" value="1"/>
</dbReference>
<dbReference type="GO" id="GO:0051537">
    <property type="term" value="F:2 iron, 2 sulfur cluster binding"/>
    <property type="evidence" value="ECO:0007669"/>
    <property type="project" value="UniProtKB-KW"/>
</dbReference>
<dbReference type="InterPro" id="IPR017927">
    <property type="entry name" value="FAD-bd_FR_type"/>
</dbReference>
<dbReference type="Proteomes" id="UP000414233">
    <property type="component" value="Unassembled WGS sequence"/>
</dbReference>
<evidence type="ECO:0000313" key="10">
    <source>
        <dbReference type="Proteomes" id="UP000414233"/>
    </source>
</evidence>
<dbReference type="PROSITE" id="PS51384">
    <property type="entry name" value="FAD_FR"/>
    <property type="match status" value="1"/>
</dbReference>